<accession>A0A4Y7WKX0</accession>
<sequence>MKHVELLNRGQLETGLENQGILDLADQLIERMKEHVRYMSKHVFEQVVIDAKMVVNNAVKTIIARFAVYDYEDASEDGGTDQIKYVEFESLSPIKEV</sequence>
<protein>
    <recommendedName>
        <fullName evidence="3">Phage gp6-like head-tail connector protein</fullName>
    </recommendedName>
</protein>
<organism evidence="1 2">
    <name type="scientific">Shouchella lehensis</name>
    <dbReference type="NCBI Taxonomy" id="300825"/>
    <lineage>
        <taxon>Bacteria</taxon>
        <taxon>Bacillati</taxon>
        <taxon>Bacillota</taxon>
        <taxon>Bacilli</taxon>
        <taxon>Bacillales</taxon>
        <taxon>Bacillaceae</taxon>
        <taxon>Shouchella</taxon>
    </lineage>
</organism>
<gene>
    <name evidence="1" type="ORF">E2L03_06565</name>
</gene>
<evidence type="ECO:0000313" key="1">
    <source>
        <dbReference type="EMBL" id="TES49142.1"/>
    </source>
</evidence>
<dbReference type="Proteomes" id="UP000298210">
    <property type="component" value="Unassembled WGS sequence"/>
</dbReference>
<dbReference type="EMBL" id="SNUX01000002">
    <property type="protein sequence ID" value="TES49142.1"/>
    <property type="molecule type" value="Genomic_DNA"/>
</dbReference>
<dbReference type="RefSeq" id="WP_134258756.1">
    <property type="nucleotide sequence ID" value="NZ_LDIM01000006.1"/>
</dbReference>
<comment type="caution">
    <text evidence="1">The sequence shown here is derived from an EMBL/GenBank/DDBJ whole genome shotgun (WGS) entry which is preliminary data.</text>
</comment>
<evidence type="ECO:0008006" key="3">
    <source>
        <dbReference type="Google" id="ProtNLM"/>
    </source>
</evidence>
<dbReference type="AlphaFoldDB" id="A0A4Y7WKX0"/>
<proteinExistence type="predicted"/>
<reference evidence="1 2" key="1">
    <citation type="submission" date="2019-03" db="EMBL/GenBank/DDBJ databases">
        <authorList>
            <person name="Liu G."/>
        </authorList>
    </citation>
    <scope>NUCLEOTIDE SEQUENCE [LARGE SCALE GENOMIC DNA]</scope>
    <source>
        <strain evidence="1 2">DSM 19099</strain>
    </source>
</reference>
<evidence type="ECO:0000313" key="2">
    <source>
        <dbReference type="Proteomes" id="UP000298210"/>
    </source>
</evidence>
<name>A0A4Y7WKX0_9BACI</name>